<dbReference type="Proteomes" id="UP000828048">
    <property type="component" value="Chromosome 4"/>
</dbReference>
<accession>A0ACB7Z802</accession>
<name>A0ACB7Z802_9ERIC</name>
<comment type="caution">
    <text evidence="1">The sequence shown here is derived from an EMBL/GenBank/DDBJ whole genome shotgun (WGS) entry which is preliminary data.</text>
</comment>
<dbReference type="EMBL" id="CM037154">
    <property type="protein sequence ID" value="KAH7861835.1"/>
    <property type="molecule type" value="Genomic_DNA"/>
</dbReference>
<evidence type="ECO:0000313" key="1">
    <source>
        <dbReference type="EMBL" id="KAH7861835.1"/>
    </source>
</evidence>
<proteinExistence type="predicted"/>
<gene>
    <name evidence="1" type="ORF">Vadar_031460</name>
</gene>
<reference evidence="1 2" key="1">
    <citation type="journal article" date="2021" name="Hortic Res">
        <title>High-quality reference genome and annotation aids understanding of berry development for evergreen blueberry (Vaccinium darrowii).</title>
        <authorList>
            <person name="Yu J."/>
            <person name="Hulse-Kemp A.M."/>
            <person name="Babiker E."/>
            <person name="Staton M."/>
        </authorList>
    </citation>
    <scope>NUCLEOTIDE SEQUENCE [LARGE SCALE GENOMIC DNA]</scope>
    <source>
        <strain evidence="2">cv. NJ 8807/NJ 8810</strain>
        <tissue evidence="1">Young leaf</tissue>
    </source>
</reference>
<evidence type="ECO:0000313" key="2">
    <source>
        <dbReference type="Proteomes" id="UP000828048"/>
    </source>
</evidence>
<keyword evidence="2" id="KW-1185">Reference proteome</keyword>
<protein>
    <submittedName>
        <fullName evidence="1">Uncharacterized protein</fullName>
    </submittedName>
</protein>
<organism evidence="1 2">
    <name type="scientific">Vaccinium darrowii</name>
    <dbReference type="NCBI Taxonomy" id="229202"/>
    <lineage>
        <taxon>Eukaryota</taxon>
        <taxon>Viridiplantae</taxon>
        <taxon>Streptophyta</taxon>
        <taxon>Embryophyta</taxon>
        <taxon>Tracheophyta</taxon>
        <taxon>Spermatophyta</taxon>
        <taxon>Magnoliopsida</taxon>
        <taxon>eudicotyledons</taxon>
        <taxon>Gunneridae</taxon>
        <taxon>Pentapetalae</taxon>
        <taxon>asterids</taxon>
        <taxon>Ericales</taxon>
        <taxon>Ericaceae</taxon>
        <taxon>Vaccinioideae</taxon>
        <taxon>Vaccinieae</taxon>
        <taxon>Vaccinium</taxon>
    </lineage>
</organism>
<sequence>MEADEGEGWVRGEEEDGGGGEEEEKERVVQMSEIVKWTPPPTGVLKVNVDGALDKREGKGGVGIAVRDEFGQLVLAVAIPLPNVWSVEVVEATGFRYALESIRDQSEEDFVVEGDAQGVTQML</sequence>